<sequence>MFSEFTHQLIEAIRQNGPQSVFWAGIIEQIISPIPSVLIPSSAGFILIPQNLPFWESVTLIFKQISLPYALGATIGTTVLYWLAFLGGRAIVAKFGKFFGISLKHIDLFRTKFTRGFKDEVLIFLLVALPATPISLVAASCGLIGIPAWEFYPLVFAGTMVRSLVLGWIGWQAGEGYQMAVAGLDQAEGLLTILAAGLALLVVAFLYYKRQKILK</sequence>
<keyword evidence="2" id="KW-1003">Cell membrane</keyword>
<feature type="transmembrane region" description="Helical" evidence="6">
    <location>
        <begin position="69"/>
        <end position="92"/>
    </location>
</feature>
<dbReference type="Pfam" id="PF09335">
    <property type="entry name" value="VTT_dom"/>
    <property type="match status" value="1"/>
</dbReference>
<feature type="domain" description="VTT" evidence="7">
    <location>
        <begin position="69"/>
        <end position="171"/>
    </location>
</feature>
<keyword evidence="4 6" id="KW-1133">Transmembrane helix</keyword>
<gene>
    <name evidence="8" type="ORF">COT66_00060</name>
</gene>
<dbReference type="Proteomes" id="UP000231214">
    <property type="component" value="Unassembled WGS sequence"/>
</dbReference>
<evidence type="ECO:0000313" key="9">
    <source>
        <dbReference type="Proteomes" id="UP000231214"/>
    </source>
</evidence>
<name>A0A2M6XBS5_9BACT</name>
<proteinExistence type="predicted"/>
<evidence type="ECO:0000256" key="5">
    <source>
        <dbReference type="ARBA" id="ARBA00023136"/>
    </source>
</evidence>
<feature type="transmembrane region" description="Helical" evidence="6">
    <location>
        <begin position="189"/>
        <end position="208"/>
    </location>
</feature>
<dbReference type="PANTHER" id="PTHR42709:SF6">
    <property type="entry name" value="UNDECAPRENYL PHOSPHATE TRANSPORTER A"/>
    <property type="match status" value="1"/>
</dbReference>
<evidence type="ECO:0000256" key="2">
    <source>
        <dbReference type="ARBA" id="ARBA00022475"/>
    </source>
</evidence>
<evidence type="ECO:0000313" key="8">
    <source>
        <dbReference type="EMBL" id="PIU02468.1"/>
    </source>
</evidence>
<feature type="transmembrane region" description="Helical" evidence="6">
    <location>
        <begin position="121"/>
        <end position="144"/>
    </location>
</feature>
<protein>
    <recommendedName>
        <fullName evidence="7">VTT domain-containing protein</fullName>
    </recommendedName>
</protein>
<keyword evidence="3 6" id="KW-0812">Transmembrane</keyword>
<evidence type="ECO:0000256" key="3">
    <source>
        <dbReference type="ARBA" id="ARBA00022692"/>
    </source>
</evidence>
<dbReference type="PANTHER" id="PTHR42709">
    <property type="entry name" value="ALKALINE PHOSPHATASE LIKE PROTEIN"/>
    <property type="match status" value="1"/>
</dbReference>
<dbReference type="InterPro" id="IPR032816">
    <property type="entry name" value="VTT_dom"/>
</dbReference>
<keyword evidence="5 6" id="KW-0472">Membrane</keyword>
<dbReference type="EMBL" id="PEZK01000001">
    <property type="protein sequence ID" value="PIU02468.1"/>
    <property type="molecule type" value="Genomic_DNA"/>
</dbReference>
<feature type="transmembrane region" description="Helical" evidence="6">
    <location>
        <begin position="151"/>
        <end position="169"/>
    </location>
</feature>
<accession>A0A2M6XBS5</accession>
<evidence type="ECO:0000256" key="6">
    <source>
        <dbReference type="SAM" id="Phobius"/>
    </source>
</evidence>
<evidence type="ECO:0000256" key="4">
    <source>
        <dbReference type="ARBA" id="ARBA00022989"/>
    </source>
</evidence>
<dbReference type="AlphaFoldDB" id="A0A2M6XBS5"/>
<evidence type="ECO:0000259" key="7">
    <source>
        <dbReference type="Pfam" id="PF09335"/>
    </source>
</evidence>
<organism evidence="8 9">
    <name type="scientific">Candidatus Shapirobacteria bacterium CG09_land_8_20_14_0_10_49_15</name>
    <dbReference type="NCBI Taxonomy" id="1974482"/>
    <lineage>
        <taxon>Bacteria</taxon>
        <taxon>Candidatus Shapironibacteriota</taxon>
    </lineage>
</organism>
<comment type="caution">
    <text evidence="8">The sequence shown here is derived from an EMBL/GenBank/DDBJ whole genome shotgun (WGS) entry which is preliminary data.</text>
</comment>
<dbReference type="GO" id="GO:0005886">
    <property type="term" value="C:plasma membrane"/>
    <property type="evidence" value="ECO:0007669"/>
    <property type="project" value="UniProtKB-SubCell"/>
</dbReference>
<evidence type="ECO:0000256" key="1">
    <source>
        <dbReference type="ARBA" id="ARBA00004651"/>
    </source>
</evidence>
<comment type="subcellular location">
    <subcellularLocation>
        <location evidence="1">Cell membrane</location>
        <topology evidence="1">Multi-pass membrane protein</topology>
    </subcellularLocation>
</comment>
<dbReference type="InterPro" id="IPR051311">
    <property type="entry name" value="DedA_domain"/>
</dbReference>
<reference evidence="9" key="1">
    <citation type="submission" date="2017-09" db="EMBL/GenBank/DDBJ databases">
        <title>Depth-based differentiation of microbial function through sediment-hosted aquifers and enrichment of novel symbionts in the deep terrestrial subsurface.</title>
        <authorList>
            <person name="Probst A.J."/>
            <person name="Ladd B."/>
            <person name="Jarett J.K."/>
            <person name="Geller-Mcgrath D.E."/>
            <person name="Sieber C.M.K."/>
            <person name="Emerson J.B."/>
            <person name="Anantharaman K."/>
            <person name="Thomas B.C."/>
            <person name="Malmstrom R."/>
            <person name="Stieglmeier M."/>
            <person name="Klingl A."/>
            <person name="Woyke T."/>
            <person name="Ryan C.M."/>
            <person name="Banfield J.F."/>
        </authorList>
    </citation>
    <scope>NUCLEOTIDE SEQUENCE [LARGE SCALE GENOMIC DNA]</scope>
</reference>